<feature type="domain" description="Nmd3 N-terminal" evidence="3">
    <location>
        <begin position="17"/>
        <end position="120"/>
    </location>
</feature>
<dbReference type="PANTHER" id="PTHR12746:SF2">
    <property type="entry name" value="60S RIBOSOMAL EXPORT PROTEIN NMD3"/>
    <property type="match status" value="1"/>
</dbReference>
<reference key="1">
    <citation type="journal article" date="2007" name="Nature">
        <title>The medaka draft genome and insights into vertebrate genome evolution.</title>
        <authorList>
            <person name="Kasahara M."/>
            <person name="Naruse K."/>
            <person name="Sasaki S."/>
            <person name="Nakatani Y."/>
            <person name="Qu W."/>
            <person name="Ahsan B."/>
            <person name="Yamada T."/>
            <person name="Nagayasu Y."/>
            <person name="Doi K."/>
            <person name="Kasai Y."/>
            <person name="Jindo T."/>
            <person name="Kobayashi D."/>
            <person name="Shimada A."/>
            <person name="Toyoda A."/>
            <person name="Kuroki Y."/>
            <person name="Fujiyama A."/>
            <person name="Sasaki T."/>
            <person name="Shimizu A."/>
            <person name="Asakawa S."/>
            <person name="Shimizu N."/>
            <person name="Hashimoto S."/>
            <person name="Yang J."/>
            <person name="Lee Y."/>
            <person name="Matsushima K."/>
            <person name="Sugano S."/>
            <person name="Sakaizumi M."/>
            <person name="Narita T."/>
            <person name="Ohishi K."/>
            <person name="Haga S."/>
            <person name="Ohta F."/>
            <person name="Nomoto H."/>
            <person name="Nogata K."/>
            <person name="Morishita T."/>
            <person name="Endo T."/>
            <person name="Shin-I T."/>
            <person name="Takeda H."/>
            <person name="Morishita S."/>
            <person name="Kohara Y."/>
        </authorList>
    </citation>
    <scope>NUCLEOTIDE SEQUENCE [LARGE SCALE GENOMIC DNA]</scope>
    <source>
        <strain>Hd-rR</strain>
    </source>
</reference>
<dbReference type="Proteomes" id="UP000265200">
    <property type="component" value="Chromosome 4"/>
</dbReference>
<accession>A0A3P9H2H3</accession>
<evidence type="ECO:0000313" key="5">
    <source>
        <dbReference type="Proteomes" id="UP000265200"/>
    </source>
</evidence>
<keyword evidence="2" id="KW-0963">Cytoplasm</keyword>
<reference evidence="4 5" key="2">
    <citation type="submission" date="2017-04" db="EMBL/GenBank/DDBJ databases">
        <title>CpG methylation of centromeres and impact of large insertions on vertebrate speciation.</title>
        <authorList>
            <person name="Ichikawa K."/>
            <person name="Yoshimura J."/>
            <person name="Morishita S."/>
        </authorList>
    </citation>
    <scope>NUCLEOTIDE SEQUENCE</scope>
    <source>
        <strain evidence="4 5">HSOK</strain>
    </source>
</reference>
<evidence type="ECO:0000313" key="4">
    <source>
        <dbReference type="Ensembl" id="ENSORLP00015002006.1"/>
    </source>
</evidence>
<dbReference type="GO" id="GO:0015031">
    <property type="term" value="P:protein transport"/>
    <property type="evidence" value="ECO:0007669"/>
    <property type="project" value="UniProtKB-KW"/>
</dbReference>
<comment type="function">
    <text evidence="1 2">Acts as an adapter for the XPO1/CRM1-mediated export of the 60S ribosomal subunit.</text>
</comment>
<evidence type="ECO:0000256" key="1">
    <source>
        <dbReference type="ARBA" id="ARBA00002269"/>
    </source>
</evidence>
<comment type="similarity">
    <text evidence="2">Belongs to the NMD3 family.</text>
</comment>
<keyword evidence="2" id="KW-0539">Nucleus</keyword>
<evidence type="ECO:0000256" key="2">
    <source>
        <dbReference type="RuleBase" id="RU364108"/>
    </source>
</evidence>
<dbReference type="Ensembl" id="ENSORLT00015011686.1">
    <property type="protein sequence ID" value="ENSORLP00015002006.1"/>
    <property type="gene ID" value="ENSORLG00015002655.1"/>
</dbReference>
<dbReference type="GO" id="GO:0005737">
    <property type="term" value="C:cytoplasm"/>
    <property type="evidence" value="ECO:0007669"/>
    <property type="project" value="UniProtKB-SubCell"/>
</dbReference>
<protein>
    <recommendedName>
        <fullName evidence="2">60S ribosomal export protein NMD3</fullName>
    </recommendedName>
</protein>
<dbReference type="GO" id="GO:0043023">
    <property type="term" value="F:ribosomal large subunit binding"/>
    <property type="evidence" value="ECO:0007669"/>
    <property type="project" value="InterPro"/>
</dbReference>
<dbReference type="InterPro" id="IPR039768">
    <property type="entry name" value="Nmd3"/>
</dbReference>
<dbReference type="InterPro" id="IPR007064">
    <property type="entry name" value="Nmd3_N"/>
</dbReference>
<reference evidence="4" key="3">
    <citation type="submission" date="2025-08" db="UniProtKB">
        <authorList>
            <consortium name="Ensembl"/>
        </authorList>
    </citation>
    <scope>IDENTIFICATION</scope>
    <source>
        <strain evidence="4">HSOK</strain>
    </source>
</reference>
<comment type="subcellular location">
    <subcellularLocation>
        <location evidence="2">Cytoplasm</location>
    </subcellularLocation>
    <subcellularLocation>
        <location evidence="2">Nucleus</location>
    </subcellularLocation>
</comment>
<dbReference type="GO" id="GO:0005634">
    <property type="term" value="C:nucleus"/>
    <property type="evidence" value="ECO:0007669"/>
    <property type="project" value="UniProtKB-SubCell"/>
</dbReference>
<proteinExistence type="inferred from homology"/>
<reference evidence="4" key="4">
    <citation type="submission" date="2025-09" db="UniProtKB">
        <authorList>
            <consortium name="Ensembl"/>
        </authorList>
    </citation>
    <scope>IDENTIFICATION</scope>
    <source>
        <strain evidence="4">HSOK</strain>
    </source>
</reference>
<keyword evidence="2" id="KW-0653">Protein transport</keyword>
<dbReference type="AlphaFoldDB" id="A0A3P9H2H3"/>
<name>A0A3P9H2H3_ORYLA</name>
<organism evidence="4 5">
    <name type="scientific">Oryzias latipes</name>
    <name type="common">Japanese rice fish</name>
    <name type="synonym">Japanese killifish</name>
    <dbReference type="NCBI Taxonomy" id="8090"/>
    <lineage>
        <taxon>Eukaryota</taxon>
        <taxon>Metazoa</taxon>
        <taxon>Chordata</taxon>
        <taxon>Craniata</taxon>
        <taxon>Vertebrata</taxon>
        <taxon>Euteleostomi</taxon>
        <taxon>Actinopterygii</taxon>
        <taxon>Neopterygii</taxon>
        <taxon>Teleostei</taxon>
        <taxon>Neoteleostei</taxon>
        <taxon>Acanthomorphata</taxon>
        <taxon>Ovalentaria</taxon>
        <taxon>Atherinomorphae</taxon>
        <taxon>Beloniformes</taxon>
        <taxon>Adrianichthyidae</taxon>
        <taxon>Oryziinae</taxon>
        <taxon>Oryzias</taxon>
    </lineage>
</organism>
<keyword evidence="2" id="KW-0813">Transport</keyword>
<dbReference type="Pfam" id="PF04981">
    <property type="entry name" value="NMD3"/>
    <property type="match status" value="1"/>
</dbReference>
<dbReference type="PANTHER" id="PTHR12746">
    <property type="entry name" value="NONSENSE-MEDIATED MRNA DECAY PROTEIN 3"/>
    <property type="match status" value="1"/>
</dbReference>
<sequence>MEYMQAPASSSQGNILCCTCGVPIPPNPANMCVACLRTQVDISEGIPKQVTVHFCKQCERYLQPPGTWMQCALESRELLALCLKKLKSSMTRVRLIDAGFLWTEPHSKRIKMKLTVQKESWAWKAGCVCGPYNDACGFNYYYYCYMYTLIERLNEQIKVLGIYTFHKMIYLMLIMC</sequence>
<evidence type="ECO:0000259" key="3">
    <source>
        <dbReference type="Pfam" id="PF04981"/>
    </source>
</evidence>